<dbReference type="Pfam" id="PF07963">
    <property type="entry name" value="N_methyl"/>
    <property type="match status" value="1"/>
</dbReference>
<dbReference type="InterPro" id="IPR012902">
    <property type="entry name" value="N_methyl_site"/>
</dbReference>
<keyword evidence="3" id="KW-1133">Transmembrane helix</keyword>
<dbReference type="RefSeq" id="WP_178932015.1">
    <property type="nucleotide sequence ID" value="NZ_JACBAZ010000002.1"/>
</dbReference>
<evidence type="ECO:0000256" key="1">
    <source>
        <dbReference type="ARBA" id="ARBA00022481"/>
    </source>
</evidence>
<feature type="compositionally biased region" description="Basic and acidic residues" evidence="2">
    <location>
        <begin position="205"/>
        <end position="218"/>
    </location>
</feature>
<accession>A0A851GD75</accession>
<feature type="transmembrane region" description="Helical" evidence="3">
    <location>
        <begin position="20"/>
        <end position="41"/>
    </location>
</feature>
<keyword evidence="3" id="KW-0812">Transmembrane</keyword>
<evidence type="ECO:0000256" key="3">
    <source>
        <dbReference type="SAM" id="Phobius"/>
    </source>
</evidence>
<dbReference type="PRINTS" id="PR00813">
    <property type="entry name" value="BCTERIALGSPG"/>
</dbReference>
<dbReference type="InterPro" id="IPR045584">
    <property type="entry name" value="Pilin-like"/>
</dbReference>
<dbReference type="NCBIfam" id="TIGR02532">
    <property type="entry name" value="IV_pilin_GFxxxE"/>
    <property type="match status" value="1"/>
</dbReference>
<dbReference type="EMBL" id="JACBAZ010000002">
    <property type="protein sequence ID" value="NWK55503.1"/>
    <property type="molecule type" value="Genomic_DNA"/>
</dbReference>
<name>A0A851GD75_9BACT</name>
<dbReference type="GO" id="GO:0015627">
    <property type="term" value="C:type II protein secretion system complex"/>
    <property type="evidence" value="ECO:0007669"/>
    <property type="project" value="InterPro"/>
</dbReference>
<evidence type="ECO:0000313" key="4">
    <source>
        <dbReference type="EMBL" id="NWK55503.1"/>
    </source>
</evidence>
<feature type="region of interest" description="Disordered" evidence="2">
    <location>
        <begin position="175"/>
        <end position="218"/>
    </location>
</feature>
<dbReference type="SUPFAM" id="SSF54523">
    <property type="entry name" value="Pili subunits"/>
    <property type="match status" value="1"/>
</dbReference>
<keyword evidence="1" id="KW-0488">Methylation</keyword>
<dbReference type="Proteomes" id="UP000557872">
    <property type="component" value="Unassembled WGS sequence"/>
</dbReference>
<dbReference type="Gene3D" id="3.30.700.10">
    <property type="entry name" value="Glycoprotein, Type 4 Pilin"/>
    <property type="match status" value="1"/>
</dbReference>
<reference evidence="4 5" key="1">
    <citation type="submission" date="2020-07" db="EMBL/GenBank/DDBJ databases">
        <title>Roseicoccus Jingziensis gen. nov., sp. nov., isolated from coastal seawater.</title>
        <authorList>
            <person name="Feng X."/>
        </authorList>
    </citation>
    <scope>NUCLEOTIDE SEQUENCE [LARGE SCALE GENOMIC DNA]</scope>
    <source>
        <strain evidence="4 5">N1E253</strain>
    </source>
</reference>
<dbReference type="AlphaFoldDB" id="A0A851GD75"/>
<keyword evidence="5" id="KW-1185">Reference proteome</keyword>
<sequence>MKRTQSQTVCCSSGFTLIEVITVIAIIMVLAAMTVGGLNYAQKKAEISRTEVFMQSLGAGLEQYRADNGFFPQGDGLSDSSEQVYIALYGDGELEFDSGSQQVRVRSGYEPDGEPDEGSTVYVDTLTSPLPYTAKKARTKEYNVRKNGSTYVIVDAWMDPDDNSQRQEIFYRHDPSGADVDMMNPPSDFDLWSLGPDGKGGPGNDTKKERADDIVNWK</sequence>
<dbReference type="PROSITE" id="PS00409">
    <property type="entry name" value="PROKAR_NTER_METHYL"/>
    <property type="match status" value="1"/>
</dbReference>
<proteinExistence type="predicted"/>
<keyword evidence="3" id="KW-0472">Membrane</keyword>
<dbReference type="GO" id="GO:0015628">
    <property type="term" value="P:protein secretion by the type II secretion system"/>
    <property type="evidence" value="ECO:0007669"/>
    <property type="project" value="InterPro"/>
</dbReference>
<gene>
    <name evidence="4" type="ORF">HW115_07765</name>
</gene>
<organism evidence="4 5">
    <name type="scientific">Oceaniferula marina</name>
    <dbReference type="NCBI Taxonomy" id="2748318"/>
    <lineage>
        <taxon>Bacteria</taxon>
        <taxon>Pseudomonadati</taxon>
        <taxon>Verrucomicrobiota</taxon>
        <taxon>Verrucomicrobiia</taxon>
        <taxon>Verrucomicrobiales</taxon>
        <taxon>Verrucomicrobiaceae</taxon>
        <taxon>Oceaniferula</taxon>
    </lineage>
</organism>
<protein>
    <submittedName>
        <fullName evidence="4">Prepilin-type N-terminal cleavage/methylation domain-containing protein</fullName>
    </submittedName>
</protein>
<comment type="caution">
    <text evidence="4">The sequence shown here is derived from an EMBL/GenBank/DDBJ whole genome shotgun (WGS) entry which is preliminary data.</text>
</comment>
<evidence type="ECO:0000313" key="5">
    <source>
        <dbReference type="Proteomes" id="UP000557872"/>
    </source>
</evidence>
<dbReference type="InterPro" id="IPR000983">
    <property type="entry name" value="Bac_GSPG_pilin"/>
</dbReference>
<evidence type="ECO:0000256" key="2">
    <source>
        <dbReference type="SAM" id="MobiDB-lite"/>
    </source>
</evidence>